<keyword evidence="1" id="KW-0812">Transmembrane</keyword>
<feature type="transmembrane region" description="Helical" evidence="1">
    <location>
        <begin position="538"/>
        <end position="562"/>
    </location>
</feature>
<dbReference type="GO" id="GO:0016020">
    <property type="term" value="C:membrane"/>
    <property type="evidence" value="ECO:0007669"/>
    <property type="project" value="TreeGrafter"/>
</dbReference>
<feature type="transmembrane region" description="Helical" evidence="1">
    <location>
        <begin position="582"/>
        <end position="608"/>
    </location>
</feature>
<dbReference type="SMART" id="SM00248">
    <property type="entry name" value="ANK"/>
    <property type="match status" value="5"/>
</dbReference>
<dbReference type="InterPro" id="IPR036770">
    <property type="entry name" value="Ankyrin_rpt-contain_sf"/>
</dbReference>
<dbReference type="AlphaFoldDB" id="A0A8J4RD57"/>
<keyword evidence="1" id="KW-0472">Membrane</keyword>
<keyword evidence="4" id="KW-1185">Reference proteome</keyword>
<dbReference type="Proteomes" id="UP000737018">
    <property type="component" value="Unassembled WGS sequence"/>
</dbReference>
<accession>A0A8J4RD57</accession>
<dbReference type="Pfam" id="PF13962">
    <property type="entry name" value="PGG"/>
    <property type="match status" value="1"/>
</dbReference>
<dbReference type="Pfam" id="PF12796">
    <property type="entry name" value="Ank_2"/>
    <property type="match status" value="1"/>
</dbReference>
<reference evidence="3" key="1">
    <citation type="submission" date="2020-03" db="EMBL/GenBank/DDBJ databases">
        <title>Castanea mollissima Vanexum genome sequencing.</title>
        <authorList>
            <person name="Staton M."/>
        </authorList>
    </citation>
    <scope>NUCLEOTIDE SEQUENCE</scope>
    <source>
        <tissue evidence="3">Leaf</tissue>
    </source>
</reference>
<keyword evidence="1" id="KW-1133">Transmembrane helix</keyword>
<evidence type="ECO:0000313" key="4">
    <source>
        <dbReference type="Proteomes" id="UP000737018"/>
    </source>
</evidence>
<dbReference type="OrthoDB" id="1925304at2759"/>
<evidence type="ECO:0000256" key="1">
    <source>
        <dbReference type="SAM" id="Phobius"/>
    </source>
</evidence>
<name>A0A8J4RD57_9ROSI</name>
<dbReference type="PANTHER" id="PTHR24177">
    <property type="entry name" value="CASKIN"/>
    <property type="match status" value="1"/>
</dbReference>
<evidence type="ECO:0000313" key="3">
    <source>
        <dbReference type="EMBL" id="KAF3962044.1"/>
    </source>
</evidence>
<protein>
    <recommendedName>
        <fullName evidence="2">PGG domain-containing protein</fullName>
    </recommendedName>
</protein>
<sequence>MKKVQACSVSQQLKVTTTPTTTTTATTTSTANTGIKEVSSGASIVSQIKQEMMQADVKVEISEHVAQENQNQHQTYEFETETNYLSADEDFDPNRVIQNGQEEDVHVMLYQAAKNGYWRDAKDILRENQRTIGRSITESRESVLHIAFASKHMAFIKEVVRILTDEDLERTNVDGDTALCFAAKLGVVTIAKELVGKNNKLPLIRSSEGRTPLCIAVLFGHKDMASYLCTVTSFERFSSKEYKEILVATIAYDIALHLLQTKETLLSYGNNKAAALNIKREIKAAALLELARKPFAIGSKSRLSLWKRCFNFWFKGNHEESVMRALVNELVLRNSKLVKPFEAKNLSYVFVRNLLFDAAKVGNAEFIDILIHTYPHIVWTTDDFHRSLFHIAVINRQHSVFNLLNEAFVVKEIILAYVDAYQQSILHLAGKLAPSSRLNLVPGAALQMQRELMWFKEVEKKVPPSYLNMKDCNGKTAGELFTKEHENLQRKGEEWMKDTANYCMIVATLITTVVFAAAFTVPGGSNQDTGTPILLKSIWFRVFFISDAIALSSSSTSILVFLSILTSRFTQMDFLVSLPSKLVWGLTALFISIVGMVVAFSATCFLVFRSEIPWLPICITALACVPITVFVWLHYQLWADIMSSTTYWSRFLFRPSKHRVF</sequence>
<feature type="transmembrane region" description="Helical" evidence="1">
    <location>
        <begin position="614"/>
        <end position="635"/>
    </location>
</feature>
<organism evidence="3 4">
    <name type="scientific">Castanea mollissima</name>
    <name type="common">Chinese chestnut</name>
    <dbReference type="NCBI Taxonomy" id="60419"/>
    <lineage>
        <taxon>Eukaryota</taxon>
        <taxon>Viridiplantae</taxon>
        <taxon>Streptophyta</taxon>
        <taxon>Embryophyta</taxon>
        <taxon>Tracheophyta</taxon>
        <taxon>Spermatophyta</taxon>
        <taxon>Magnoliopsida</taxon>
        <taxon>eudicotyledons</taxon>
        <taxon>Gunneridae</taxon>
        <taxon>Pentapetalae</taxon>
        <taxon>rosids</taxon>
        <taxon>fabids</taxon>
        <taxon>Fagales</taxon>
        <taxon>Fagaceae</taxon>
        <taxon>Castanea</taxon>
    </lineage>
</organism>
<feature type="domain" description="PGG" evidence="2">
    <location>
        <begin position="493"/>
        <end position="606"/>
    </location>
</feature>
<dbReference type="InterPro" id="IPR002110">
    <property type="entry name" value="Ankyrin_rpt"/>
</dbReference>
<dbReference type="EMBL" id="JRKL02001786">
    <property type="protein sequence ID" value="KAF3962044.1"/>
    <property type="molecule type" value="Genomic_DNA"/>
</dbReference>
<dbReference type="Gene3D" id="1.25.40.20">
    <property type="entry name" value="Ankyrin repeat-containing domain"/>
    <property type="match status" value="1"/>
</dbReference>
<evidence type="ECO:0000259" key="2">
    <source>
        <dbReference type="Pfam" id="PF13962"/>
    </source>
</evidence>
<dbReference type="SUPFAM" id="SSF48403">
    <property type="entry name" value="Ankyrin repeat"/>
    <property type="match status" value="1"/>
</dbReference>
<feature type="transmembrane region" description="Helical" evidence="1">
    <location>
        <begin position="499"/>
        <end position="518"/>
    </location>
</feature>
<comment type="caution">
    <text evidence="3">The sequence shown here is derived from an EMBL/GenBank/DDBJ whole genome shotgun (WGS) entry which is preliminary data.</text>
</comment>
<dbReference type="PANTHER" id="PTHR24177:SF292">
    <property type="entry name" value="ANKYRIN REPEAT FAMILY PROTEIN-RELATED"/>
    <property type="match status" value="1"/>
</dbReference>
<dbReference type="InterPro" id="IPR026961">
    <property type="entry name" value="PGG_dom"/>
</dbReference>
<gene>
    <name evidence="3" type="ORF">CMV_013397</name>
</gene>
<proteinExistence type="predicted"/>